<accession>A0ABP4FH25</accession>
<evidence type="ECO:0000313" key="3">
    <source>
        <dbReference type="Proteomes" id="UP001501371"/>
    </source>
</evidence>
<evidence type="ECO:0000256" key="1">
    <source>
        <dbReference type="SAM" id="MobiDB-lite"/>
    </source>
</evidence>
<evidence type="ECO:0000313" key="2">
    <source>
        <dbReference type="EMBL" id="GAA1178452.1"/>
    </source>
</evidence>
<feature type="region of interest" description="Disordered" evidence="1">
    <location>
        <begin position="85"/>
        <end position="106"/>
    </location>
</feature>
<name>A0ABP4FH25_9ACTN</name>
<dbReference type="RefSeq" id="WP_344278240.1">
    <property type="nucleotide sequence ID" value="NZ_BAAAKV010000035.1"/>
</dbReference>
<organism evidence="2 3">
    <name type="scientific">Streptomyces hebeiensis</name>
    <dbReference type="NCBI Taxonomy" id="229486"/>
    <lineage>
        <taxon>Bacteria</taxon>
        <taxon>Bacillati</taxon>
        <taxon>Actinomycetota</taxon>
        <taxon>Actinomycetes</taxon>
        <taxon>Kitasatosporales</taxon>
        <taxon>Streptomycetaceae</taxon>
        <taxon>Streptomyces</taxon>
    </lineage>
</organism>
<reference evidence="3" key="1">
    <citation type="journal article" date="2019" name="Int. J. Syst. Evol. Microbiol.">
        <title>The Global Catalogue of Microorganisms (GCM) 10K type strain sequencing project: providing services to taxonomists for standard genome sequencing and annotation.</title>
        <authorList>
            <consortium name="The Broad Institute Genomics Platform"/>
            <consortium name="The Broad Institute Genome Sequencing Center for Infectious Disease"/>
            <person name="Wu L."/>
            <person name="Ma J."/>
        </authorList>
    </citation>
    <scope>NUCLEOTIDE SEQUENCE [LARGE SCALE GENOMIC DNA]</scope>
    <source>
        <strain evidence="3">JCM 12696</strain>
    </source>
</reference>
<proteinExistence type="predicted"/>
<keyword evidence="3" id="KW-1185">Reference proteome</keyword>
<dbReference type="EMBL" id="BAAAKV010000035">
    <property type="protein sequence ID" value="GAA1178452.1"/>
    <property type="molecule type" value="Genomic_DNA"/>
</dbReference>
<dbReference type="Proteomes" id="UP001501371">
    <property type="component" value="Unassembled WGS sequence"/>
</dbReference>
<gene>
    <name evidence="2" type="ORF">GCM10009654_39670</name>
</gene>
<comment type="caution">
    <text evidence="2">The sequence shown here is derived from an EMBL/GenBank/DDBJ whole genome shotgun (WGS) entry which is preliminary data.</text>
</comment>
<sequence length="137" mass="15138">MREWKNGIIAAGDDRFTNPNTTQSFYGYQLTSNLMTKGKWDTGFLNSYGTSLIDFERGHARLGAPQLWNEPAYLICGVHHLCRRDDGEESPPRAGPGRGGAAWAGQRRVGVRRARRALFAVSRRADVGEKVSATVDA</sequence>
<protein>
    <submittedName>
        <fullName evidence="2">Uncharacterized protein</fullName>
    </submittedName>
</protein>